<feature type="chain" id="PRO_5046808029" evidence="1">
    <location>
        <begin position="28"/>
        <end position="286"/>
    </location>
</feature>
<protein>
    <submittedName>
        <fullName evidence="3">SGNH/GDSL hydrolase family protein</fullName>
    </submittedName>
</protein>
<evidence type="ECO:0000259" key="2">
    <source>
        <dbReference type="Pfam" id="PF13472"/>
    </source>
</evidence>
<dbReference type="Proteomes" id="UP001500979">
    <property type="component" value="Unassembled WGS sequence"/>
</dbReference>
<dbReference type="SUPFAM" id="SSF52266">
    <property type="entry name" value="SGNH hydrolase"/>
    <property type="match status" value="1"/>
</dbReference>
<sequence>MRRIIGALAAVGAITAGVVATNSIASAGDQYASYVALGDSFSSASGVPNQVSLNCTRSDNNYPSLVAKELKPSSLTDVTCGGATTVDMTGLQLPTMNPPQFGALKPDTELVTVGIGGNDVPFAGVVMTCGSMGAFQPVGSPCKDHYTRGGTDRLAADIHKVGPKVGAVLDGIHQRSPRAKVLLVGYPALMPESGSGCWPAIPISAGDAPYLRDATKLLNTVLAQQAAAHGATYVDVYTSSIGHDLCALPGVKWVEGLLPTSPSAPIHPNLQGTQNQARQVLAALHR</sequence>
<gene>
    <name evidence="3" type="ORF">GCM10010470_20750</name>
</gene>
<feature type="signal peptide" evidence="1">
    <location>
        <begin position="1"/>
        <end position="27"/>
    </location>
</feature>
<dbReference type="InterPro" id="IPR036514">
    <property type="entry name" value="SGNH_hydro_sf"/>
</dbReference>
<dbReference type="GO" id="GO:0016787">
    <property type="term" value="F:hydrolase activity"/>
    <property type="evidence" value="ECO:0007669"/>
    <property type="project" value="UniProtKB-KW"/>
</dbReference>
<name>A0ABN3VAZ0_9PSEU</name>
<dbReference type="InterPro" id="IPR013830">
    <property type="entry name" value="SGNH_hydro"/>
</dbReference>
<dbReference type="Gene3D" id="3.40.50.1110">
    <property type="entry name" value="SGNH hydrolase"/>
    <property type="match status" value="1"/>
</dbReference>
<dbReference type="Pfam" id="PF13472">
    <property type="entry name" value="Lipase_GDSL_2"/>
    <property type="match status" value="1"/>
</dbReference>
<keyword evidence="3" id="KW-0378">Hydrolase</keyword>
<dbReference type="EMBL" id="BAAAUX010000011">
    <property type="protein sequence ID" value="GAA2786332.1"/>
    <property type="molecule type" value="Genomic_DNA"/>
</dbReference>
<dbReference type="CDD" id="cd01823">
    <property type="entry name" value="SEST_like"/>
    <property type="match status" value="1"/>
</dbReference>
<dbReference type="PANTHER" id="PTHR37981">
    <property type="entry name" value="LIPASE 2"/>
    <property type="match status" value="1"/>
</dbReference>
<dbReference type="RefSeq" id="WP_344679349.1">
    <property type="nucleotide sequence ID" value="NZ_BAAAUX010000011.1"/>
</dbReference>
<dbReference type="PANTHER" id="PTHR37981:SF1">
    <property type="entry name" value="SGNH HYDROLASE-TYPE ESTERASE DOMAIN-CONTAINING PROTEIN"/>
    <property type="match status" value="1"/>
</dbReference>
<proteinExistence type="predicted"/>
<dbReference type="InterPro" id="IPR037460">
    <property type="entry name" value="SEST-like"/>
</dbReference>
<evidence type="ECO:0000313" key="4">
    <source>
        <dbReference type="Proteomes" id="UP001500979"/>
    </source>
</evidence>
<accession>A0ABN3VAZ0</accession>
<comment type="caution">
    <text evidence="3">The sequence shown here is derived from an EMBL/GenBank/DDBJ whole genome shotgun (WGS) entry which is preliminary data.</text>
</comment>
<reference evidence="3 4" key="1">
    <citation type="journal article" date="2019" name="Int. J. Syst. Evol. Microbiol.">
        <title>The Global Catalogue of Microorganisms (GCM) 10K type strain sequencing project: providing services to taxonomists for standard genome sequencing and annotation.</title>
        <authorList>
            <consortium name="The Broad Institute Genomics Platform"/>
            <consortium name="The Broad Institute Genome Sequencing Center for Infectious Disease"/>
            <person name="Wu L."/>
            <person name="Ma J."/>
        </authorList>
    </citation>
    <scope>NUCLEOTIDE SEQUENCE [LARGE SCALE GENOMIC DNA]</scope>
    <source>
        <strain evidence="3 4">JCM 9383</strain>
    </source>
</reference>
<organism evidence="3 4">
    <name type="scientific">Saccharopolyspora taberi</name>
    <dbReference type="NCBI Taxonomy" id="60895"/>
    <lineage>
        <taxon>Bacteria</taxon>
        <taxon>Bacillati</taxon>
        <taxon>Actinomycetota</taxon>
        <taxon>Actinomycetes</taxon>
        <taxon>Pseudonocardiales</taxon>
        <taxon>Pseudonocardiaceae</taxon>
        <taxon>Saccharopolyspora</taxon>
    </lineage>
</organism>
<feature type="domain" description="SGNH hydrolase-type esterase" evidence="2">
    <location>
        <begin position="36"/>
        <end position="273"/>
    </location>
</feature>
<evidence type="ECO:0000313" key="3">
    <source>
        <dbReference type="EMBL" id="GAA2786332.1"/>
    </source>
</evidence>
<keyword evidence="1" id="KW-0732">Signal</keyword>
<evidence type="ECO:0000256" key="1">
    <source>
        <dbReference type="SAM" id="SignalP"/>
    </source>
</evidence>
<keyword evidence="4" id="KW-1185">Reference proteome</keyword>